<dbReference type="RefSeq" id="WP_014477309.1">
    <property type="nucleotide sequence ID" value="NZ_CAJNPP010000002.1"/>
</dbReference>
<dbReference type="InterPro" id="IPR014198">
    <property type="entry name" value="Spore_III_AB"/>
</dbReference>
<dbReference type="Proteomes" id="UP001214898">
    <property type="component" value="Chromosome"/>
</dbReference>
<reference evidence="2 5" key="1">
    <citation type="submission" date="2014-12" db="EMBL/GenBank/DDBJ databases">
        <title>Comparative genome analysis of Bacillus coagulans HM-08, Clostridium butyricum HM-68, Bacillus subtilis HM-66 and Bacillus licheniformis BL-09.</title>
        <authorList>
            <person name="Zhang H."/>
        </authorList>
    </citation>
    <scope>NUCLEOTIDE SEQUENCE [LARGE SCALE GENOMIC DNA]</scope>
    <source>
        <strain evidence="2 5">HM-66</strain>
    </source>
</reference>
<name>A0A0C3M205_BACIU</name>
<evidence type="ECO:0000313" key="5">
    <source>
        <dbReference type="Proteomes" id="UP000032247"/>
    </source>
</evidence>
<gene>
    <name evidence="3" type="primary">spoIIIAB</name>
    <name evidence="3" type="ORF">P5633_11490</name>
    <name evidence="4" type="ORF">QL281_02660</name>
    <name evidence="2" type="ORF">SC09_Contig24orf00672</name>
</gene>
<dbReference type="EMBL" id="CP125292">
    <property type="protein sequence ID" value="WHM22024.1"/>
    <property type="molecule type" value="Genomic_DNA"/>
</dbReference>
<proteinExistence type="predicted"/>
<dbReference type="EMBL" id="CP120576">
    <property type="protein sequence ID" value="WEY83071.1"/>
    <property type="molecule type" value="Genomic_DNA"/>
</dbReference>
<dbReference type="Proteomes" id="UP000032247">
    <property type="component" value="Unassembled WGS sequence"/>
</dbReference>
<dbReference type="Proteomes" id="UP001229422">
    <property type="component" value="Chromosome"/>
</dbReference>
<evidence type="ECO:0000313" key="2">
    <source>
        <dbReference type="EMBL" id="KIU11617.1"/>
    </source>
</evidence>
<reference evidence="3" key="2">
    <citation type="submission" date="2023-03" db="EMBL/GenBank/DDBJ databases">
        <title>Complete genome sequences of 52 Bacillus and Priestia strains isolated from West-African fermentations and 26 reference strains from the DSMZ collection.</title>
        <authorList>
            <person name="Wiedenbein E.S."/>
            <person name="Canoy T.S."/>
            <person name="Hui Y."/>
            <person name="Parkouda C."/>
            <person name="Dawende C."/>
            <person name="Ametefe E."/>
            <person name="Jespersen L."/>
            <person name="Nielsen D.S."/>
        </authorList>
    </citation>
    <scope>NUCLEOTIDE SEQUENCE</scope>
    <source>
        <strain evidence="3">PRO56</strain>
    </source>
</reference>
<sequence>MLKLLGAVFIVVATTWTGFEMAKIYTERPRQIRQLRAALQSLEAEIMYGHTPLHTASQQIAKQLAQPVSALFSAFSDQLDKGSDSAKTAWEQSLKKVWDTLSLKKSEYEVLKQFGETLGIHDRISQQKHIKLALTHLEASEADAEQAQAKNEKMIKSLGFLAGLLLILLLM</sequence>
<evidence type="ECO:0000313" key="4">
    <source>
        <dbReference type="EMBL" id="WHM22024.1"/>
    </source>
</evidence>
<keyword evidence="1" id="KW-0175">Coiled coil</keyword>
<dbReference type="PIRSF" id="PIRSF021435">
    <property type="entry name" value="SpoIIIAB"/>
    <property type="match status" value="1"/>
</dbReference>
<dbReference type="AlphaFoldDB" id="A0A0C3M205"/>
<dbReference type="PATRIC" id="fig|1423.167.peg.4065"/>
<dbReference type="NCBIfam" id="TIGR02833">
    <property type="entry name" value="spore_III_AB"/>
    <property type="match status" value="1"/>
</dbReference>
<evidence type="ECO:0000313" key="3">
    <source>
        <dbReference type="EMBL" id="WEY83071.1"/>
    </source>
</evidence>
<protein>
    <submittedName>
        <fullName evidence="2">Stage III sporulation protein AB</fullName>
    </submittedName>
    <submittedName>
        <fullName evidence="3">Stage III sporulation protein SpoIIIAB</fullName>
    </submittedName>
</protein>
<reference evidence="4" key="3">
    <citation type="submission" date="2023-05" db="EMBL/GenBank/DDBJ databases">
        <title>Complete genome sequence of Bacillus subtilis SRCM117797 isolated from Soybean paste.</title>
        <authorList>
            <person name="Abraha H.B."/>
            <person name="Kim K.-P."/>
            <person name="Ryu M.-S."/>
            <person name="Jeong D.-Y."/>
        </authorList>
    </citation>
    <scope>NUCLEOTIDE SEQUENCE</scope>
    <source>
        <strain evidence="4">SRCM117797</strain>
    </source>
</reference>
<dbReference type="EMBL" id="JXBC01000003">
    <property type="protein sequence ID" value="KIU11617.1"/>
    <property type="molecule type" value="Genomic_DNA"/>
</dbReference>
<accession>A0A0C3M205</accession>
<evidence type="ECO:0000256" key="1">
    <source>
        <dbReference type="SAM" id="Coils"/>
    </source>
</evidence>
<feature type="coiled-coil region" evidence="1">
    <location>
        <begin position="130"/>
        <end position="157"/>
    </location>
</feature>
<organism evidence="2 5">
    <name type="scientific">Bacillus subtilis</name>
    <dbReference type="NCBI Taxonomy" id="1423"/>
    <lineage>
        <taxon>Bacteria</taxon>
        <taxon>Bacillati</taxon>
        <taxon>Bacillota</taxon>
        <taxon>Bacilli</taxon>
        <taxon>Bacillales</taxon>
        <taxon>Bacillaceae</taxon>
        <taxon>Bacillus</taxon>
    </lineage>
</organism>
<dbReference type="Pfam" id="PF09548">
    <property type="entry name" value="Spore_III_AB"/>
    <property type="match status" value="1"/>
</dbReference>
<dbReference type="STRING" id="483913.AN935_12075"/>